<organism evidence="1 2">
    <name type="scientific">Persea americana</name>
    <name type="common">Avocado</name>
    <dbReference type="NCBI Taxonomy" id="3435"/>
    <lineage>
        <taxon>Eukaryota</taxon>
        <taxon>Viridiplantae</taxon>
        <taxon>Streptophyta</taxon>
        <taxon>Embryophyta</taxon>
        <taxon>Tracheophyta</taxon>
        <taxon>Spermatophyta</taxon>
        <taxon>Magnoliopsida</taxon>
        <taxon>Magnoliidae</taxon>
        <taxon>Laurales</taxon>
        <taxon>Lauraceae</taxon>
        <taxon>Persea</taxon>
    </lineage>
</organism>
<evidence type="ECO:0000313" key="2">
    <source>
        <dbReference type="Proteomes" id="UP001234297"/>
    </source>
</evidence>
<proteinExistence type="predicted"/>
<sequence>MSSITCPRCCWHRQIGAAEPILPWLGVCGLCLGIQATQELSVPRREVVGEIPADFSKEDIYARLCRPIPFDGSTKVVWMEKSSGGICMSISTKELSITGIDDRRYWSPGCST</sequence>
<gene>
    <name evidence="1" type="ORF">MRB53_005914</name>
</gene>
<keyword evidence="2" id="KW-1185">Reference proteome</keyword>
<protein>
    <submittedName>
        <fullName evidence="1">Uncharacterized protein</fullName>
    </submittedName>
</protein>
<accession>A0ACC2MFI5</accession>
<name>A0ACC2MFI5_PERAE</name>
<reference evidence="1 2" key="1">
    <citation type="journal article" date="2022" name="Hortic Res">
        <title>A haplotype resolved chromosomal level avocado genome allows analysis of novel avocado genes.</title>
        <authorList>
            <person name="Nath O."/>
            <person name="Fletcher S.J."/>
            <person name="Hayward A."/>
            <person name="Shaw L.M."/>
            <person name="Masouleh A.K."/>
            <person name="Furtado A."/>
            <person name="Henry R.J."/>
            <person name="Mitter N."/>
        </authorList>
    </citation>
    <scope>NUCLEOTIDE SEQUENCE [LARGE SCALE GENOMIC DNA]</scope>
    <source>
        <strain evidence="2">cv. Hass</strain>
    </source>
</reference>
<dbReference type="EMBL" id="CM056810">
    <property type="protein sequence ID" value="KAJ8644166.1"/>
    <property type="molecule type" value="Genomic_DNA"/>
</dbReference>
<comment type="caution">
    <text evidence="1">The sequence shown here is derived from an EMBL/GenBank/DDBJ whole genome shotgun (WGS) entry which is preliminary data.</text>
</comment>
<evidence type="ECO:0000313" key="1">
    <source>
        <dbReference type="EMBL" id="KAJ8644166.1"/>
    </source>
</evidence>
<dbReference type="Proteomes" id="UP001234297">
    <property type="component" value="Chromosome 2"/>
</dbReference>